<reference evidence="4" key="1">
    <citation type="journal article" date="2019" name="Int. J. Syst. Evol. Microbiol.">
        <title>The Global Catalogue of Microorganisms (GCM) 10K type strain sequencing project: providing services to taxonomists for standard genome sequencing and annotation.</title>
        <authorList>
            <consortium name="The Broad Institute Genomics Platform"/>
            <consortium name="The Broad Institute Genome Sequencing Center for Infectious Disease"/>
            <person name="Wu L."/>
            <person name="Ma J."/>
        </authorList>
    </citation>
    <scope>NUCLEOTIDE SEQUENCE [LARGE SCALE GENOMIC DNA]</scope>
    <source>
        <strain evidence="4">JCM 17925</strain>
    </source>
</reference>
<evidence type="ECO:0000256" key="2">
    <source>
        <dbReference type="SAM" id="Phobius"/>
    </source>
</evidence>
<gene>
    <name evidence="3" type="ORF">GCM10023187_05160</name>
</gene>
<feature type="compositionally biased region" description="Low complexity" evidence="1">
    <location>
        <begin position="434"/>
        <end position="446"/>
    </location>
</feature>
<dbReference type="RefSeq" id="WP_345263647.1">
    <property type="nucleotide sequence ID" value="NZ_BAABHB010000001.1"/>
</dbReference>
<accession>A0ABP8JVC0</accession>
<evidence type="ECO:0000313" key="4">
    <source>
        <dbReference type="Proteomes" id="UP001500936"/>
    </source>
</evidence>
<evidence type="ECO:0000256" key="1">
    <source>
        <dbReference type="SAM" id="MobiDB-lite"/>
    </source>
</evidence>
<organism evidence="3 4">
    <name type="scientific">Nibrella viscosa</name>
    <dbReference type="NCBI Taxonomy" id="1084524"/>
    <lineage>
        <taxon>Bacteria</taxon>
        <taxon>Pseudomonadati</taxon>
        <taxon>Bacteroidota</taxon>
        <taxon>Cytophagia</taxon>
        <taxon>Cytophagales</taxon>
        <taxon>Spirosomataceae</taxon>
        <taxon>Nibrella</taxon>
    </lineage>
</organism>
<feature type="transmembrane region" description="Helical" evidence="2">
    <location>
        <begin position="159"/>
        <end position="178"/>
    </location>
</feature>
<sequence length="461" mass="52021">MKTAFTPTLQLNTDLWTRIVAFDLDQPLSEYGFSTRLAHENCWTQAFTATAILEYKKFMYLAATTDFMVSPSEIVDTVWHQHLIFTQSYTEFCGLLGRTIQHIPSTHNRDDYERFRQAKERTAELYARTFGEQPKAIWDYAGMFEGLALPKASRNIRTFVIAGILAFLVLTLPAYFLLRPLYVRIGNPTFILSYLALIALTFTGLEIYNRRYLNRLVKGFNSFAFVYHLRPLELVYLKTQSVANVVHGIMHQLLTTNQLVINPDNTLEEKSIDPPRTVEEFTVLETMRQLGATPYPVLLNQLVQKPVFSNVANSLDAFKKYLIKSERFGRLFYLNFGVLSLLLMLSVIRMATGLLRDKPVTQIFLLLLVVVVMMTVFLSRLTKLLCTHTIPARYTSELLPKQQNADAWEWRYFSDGTAVLTPSLIPLVSNPNKSGDTSDSSSSSGDSGCGSGGSCGGCGGD</sequence>
<feature type="transmembrane region" description="Helical" evidence="2">
    <location>
        <begin position="190"/>
        <end position="208"/>
    </location>
</feature>
<proteinExistence type="predicted"/>
<name>A0ABP8JVC0_9BACT</name>
<feature type="transmembrane region" description="Helical" evidence="2">
    <location>
        <begin position="328"/>
        <end position="348"/>
    </location>
</feature>
<protein>
    <recommendedName>
        <fullName evidence="5">TIGR04222 domain-containing protein</fullName>
    </recommendedName>
</protein>
<feature type="transmembrane region" description="Helical" evidence="2">
    <location>
        <begin position="360"/>
        <end position="378"/>
    </location>
</feature>
<keyword evidence="2" id="KW-0472">Membrane</keyword>
<evidence type="ECO:0000313" key="3">
    <source>
        <dbReference type="EMBL" id="GAA4396716.1"/>
    </source>
</evidence>
<feature type="compositionally biased region" description="Gly residues" evidence="1">
    <location>
        <begin position="447"/>
        <end position="461"/>
    </location>
</feature>
<comment type="caution">
    <text evidence="3">The sequence shown here is derived from an EMBL/GenBank/DDBJ whole genome shotgun (WGS) entry which is preliminary data.</text>
</comment>
<feature type="region of interest" description="Disordered" evidence="1">
    <location>
        <begin position="430"/>
        <end position="461"/>
    </location>
</feature>
<dbReference type="Proteomes" id="UP001500936">
    <property type="component" value="Unassembled WGS sequence"/>
</dbReference>
<keyword evidence="2" id="KW-0812">Transmembrane</keyword>
<dbReference type="EMBL" id="BAABHB010000001">
    <property type="protein sequence ID" value="GAA4396716.1"/>
    <property type="molecule type" value="Genomic_DNA"/>
</dbReference>
<keyword evidence="4" id="KW-1185">Reference proteome</keyword>
<keyword evidence="2" id="KW-1133">Transmembrane helix</keyword>
<evidence type="ECO:0008006" key="5">
    <source>
        <dbReference type="Google" id="ProtNLM"/>
    </source>
</evidence>